<protein>
    <recommendedName>
        <fullName evidence="3">Nucleotidyltransferase family protein</fullName>
    </recommendedName>
</protein>
<organism evidence="1 2">
    <name type="scientific">Planctopirus ephydatiae</name>
    <dbReference type="NCBI Taxonomy" id="2528019"/>
    <lineage>
        <taxon>Bacteria</taxon>
        <taxon>Pseudomonadati</taxon>
        <taxon>Planctomycetota</taxon>
        <taxon>Planctomycetia</taxon>
        <taxon>Planctomycetales</taxon>
        <taxon>Planctomycetaceae</taxon>
        <taxon>Planctopirus</taxon>
    </lineage>
</organism>
<sequence length="211" mass="23861">MVGLLNYFEPRVDFSLRGVPIVTSAQKAYIMLGKESLWHVATRCHELFDSAQIPYSIARGVAVCLHGYQRNTTDIDLIIHANDSQRVRESLVHAGFEWAPEKVEFRSPEGVTIQFLIAGHLAGKHAEVRIPEPTGELNVEHKEGLNVVRLSRLIEMKIACGTGNLRRTHKDFADVVELIAIRQLDPSFARYLHPSLRKTFKELVRVANDNQ</sequence>
<evidence type="ECO:0000313" key="2">
    <source>
        <dbReference type="Proteomes" id="UP000315349"/>
    </source>
</evidence>
<gene>
    <name evidence="1" type="ORF">Spb1_35600</name>
</gene>
<dbReference type="AlphaFoldDB" id="A0A518GSQ5"/>
<dbReference type="KEGG" id="peh:Spb1_35600"/>
<evidence type="ECO:0000313" key="1">
    <source>
        <dbReference type="EMBL" id="QDV31615.1"/>
    </source>
</evidence>
<keyword evidence="2" id="KW-1185">Reference proteome</keyword>
<dbReference type="EMBL" id="CP036299">
    <property type="protein sequence ID" value="QDV31615.1"/>
    <property type="molecule type" value="Genomic_DNA"/>
</dbReference>
<dbReference type="Proteomes" id="UP000315349">
    <property type="component" value="Chromosome"/>
</dbReference>
<dbReference type="Gene3D" id="3.30.460.40">
    <property type="match status" value="1"/>
</dbReference>
<accession>A0A518GSQ5</accession>
<dbReference type="InterPro" id="IPR043519">
    <property type="entry name" value="NT_sf"/>
</dbReference>
<dbReference type="SUPFAM" id="SSF81301">
    <property type="entry name" value="Nucleotidyltransferase"/>
    <property type="match status" value="1"/>
</dbReference>
<name>A0A518GSQ5_9PLAN</name>
<dbReference type="Pfam" id="PF10706">
    <property type="entry name" value="Aminoglyc_resit"/>
    <property type="match status" value="1"/>
</dbReference>
<evidence type="ECO:0008006" key="3">
    <source>
        <dbReference type="Google" id="ProtNLM"/>
    </source>
</evidence>
<reference evidence="1 2" key="1">
    <citation type="submission" date="2019-02" db="EMBL/GenBank/DDBJ databases">
        <title>Deep-cultivation of Planctomycetes and their phenomic and genomic characterization uncovers novel biology.</title>
        <authorList>
            <person name="Wiegand S."/>
            <person name="Jogler M."/>
            <person name="Boedeker C."/>
            <person name="Pinto D."/>
            <person name="Vollmers J."/>
            <person name="Rivas-Marin E."/>
            <person name="Kohn T."/>
            <person name="Peeters S.H."/>
            <person name="Heuer A."/>
            <person name="Rast P."/>
            <person name="Oberbeckmann S."/>
            <person name="Bunk B."/>
            <person name="Jeske O."/>
            <person name="Meyerdierks A."/>
            <person name="Storesund J.E."/>
            <person name="Kallscheuer N."/>
            <person name="Luecker S."/>
            <person name="Lage O.M."/>
            <person name="Pohl T."/>
            <person name="Merkel B.J."/>
            <person name="Hornburger P."/>
            <person name="Mueller R.-W."/>
            <person name="Bruemmer F."/>
            <person name="Labrenz M."/>
            <person name="Spormann A.M."/>
            <person name="Op den Camp H."/>
            <person name="Overmann J."/>
            <person name="Amann R."/>
            <person name="Jetten M.S.M."/>
            <person name="Mascher T."/>
            <person name="Medema M.H."/>
            <person name="Devos D.P."/>
            <person name="Kaster A.-K."/>
            <person name="Ovreas L."/>
            <person name="Rohde M."/>
            <person name="Galperin M.Y."/>
            <person name="Jogler C."/>
        </authorList>
    </citation>
    <scope>NUCLEOTIDE SEQUENCE [LARGE SCALE GENOMIC DNA]</scope>
    <source>
        <strain evidence="1 2">Spb1</strain>
    </source>
</reference>
<proteinExistence type="predicted"/>
<dbReference type="InterPro" id="IPR019646">
    <property type="entry name" value="Aminoglyc_AdlTrfase"/>
</dbReference>